<sequence>MASWQELIIQYFGPATLTPLAGGSLAESYALSTRTNRYFVKHYDPSWVKDPQIVWREASALKALKQAGWPVPDVILTHDSFLVLSWIEKGSSSYKDKAGQILGERLAKAHKQVASAYSLPWGNGIGIIQHPSSNYLLAGEFYWEIRLAPLLKSLSNQYSLLETLKDHETPIRKFLNQAVIFPTLVHGDLWSGNFLWQSDGSPYVIDPASYYGDPVSDIAFAELFGGFPSSFYHAYWLTMGSDPHYPCKKPLYQLYHALVHLKLFGQAYLGLSKSLIDQIRESPCLQR</sequence>
<dbReference type="EMBL" id="FWWY01000001">
    <property type="protein sequence ID" value="SMC06317.1"/>
    <property type="molecule type" value="Genomic_DNA"/>
</dbReference>
<keyword evidence="3" id="KW-1185">Reference proteome</keyword>
<organism evidence="2 3">
    <name type="scientific">Sulfobacillus thermosulfidooxidans (strain DSM 9293 / VKM B-1269 / AT-1)</name>
    <dbReference type="NCBI Taxonomy" id="929705"/>
    <lineage>
        <taxon>Bacteria</taxon>
        <taxon>Bacillati</taxon>
        <taxon>Bacillota</taxon>
        <taxon>Clostridia</taxon>
        <taxon>Eubacteriales</taxon>
        <taxon>Clostridiales Family XVII. Incertae Sedis</taxon>
        <taxon>Sulfobacillus</taxon>
    </lineage>
</organism>
<dbReference type="PANTHER" id="PTHR12149">
    <property type="entry name" value="FRUCTOSAMINE 3 KINASE-RELATED PROTEIN"/>
    <property type="match status" value="1"/>
</dbReference>
<dbReference type="AlphaFoldDB" id="A0A1W1WJ73"/>
<dbReference type="Pfam" id="PF03881">
    <property type="entry name" value="Fructosamin_kin"/>
    <property type="match status" value="1"/>
</dbReference>
<evidence type="ECO:0000256" key="1">
    <source>
        <dbReference type="PIRNR" id="PIRNR006221"/>
    </source>
</evidence>
<dbReference type="PANTHER" id="PTHR12149:SF8">
    <property type="entry name" value="PROTEIN-RIBULOSAMINE 3-KINASE"/>
    <property type="match status" value="1"/>
</dbReference>
<keyword evidence="1 2" id="KW-0418">Kinase</keyword>
<comment type="similarity">
    <text evidence="1">Belongs to the fructosamine kinase family.</text>
</comment>
<evidence type="ECO:0000313" key="3">
    <source>
        <dbReference type="Proteomes" id="UP000192660"/>
    </source>
</evidence>
<dbReference type="SUPFAM" id="SSF56112">
    <property type="entry name" value="Protein kinase-like (PK-like)"/>
    <property type="match status" value="1"/>
</dbReference>
<dbReference type="RefSeq" id="WP_020373215.1">
    <property type="nucleotide sequence ID" value="NZ_FWWY01000001.1"/>
</dbReference>
<dbReference type="Gene3D" id="3.90.1200.10">
    <property type="match status" value="1"/>
</dbReference>
<dbReference type="PIRSF" id="PIRSF006221">
    <property type="entry name" value="Ketosamine-3-kinase"/>
    <property type="match status" value="1"/>
</dbReference>
<name>A0A1W1WJ73_SULTA</name>
<reference evidence="3" key="1">
    <citation type="submission" date="2017-04" db="EMBL/GenBank/DDBJ databases">
        <authorList>
            <person name="Varghese N."/>
            <person name="Submissions S."/>
        </authorList>
    </citation>
    <scope>NUCLEOTIDE SEQUENCE [LARGE SCALE GENOMIC DNA]</scope>
    <source>
        <strain evidence="3">DSM 9293</strain>
    </source>
</reference>
<dbReference type="OrthoDB" id="5291879at2"/>
<protein>
    <submittedName>
        <fullName evidence="2">Fructosamine-3-kinase</fullName>
    </submittedName>
</protein>
<evidence type="ECO:0000313" key="2">
    <source>
        <dbReference type="EMBL" id="SMC06317.1"/>
    </source>
</evidence>
<dbReference type="GO" id="GO:0016301">
    <property type="term" value="F:kinase activity"/>
    <property type="evidence" value="ECO:0007669"/>
    <property type="project" value="UniProtKB-UniRule"/>
</dbReference>
<dbReference type="Gene3D" id="3.30.200.20">
    <property type="entry name" value="Phosphorylase Kinase, domain 1"/>
    <property type="match status" value="1"/>
</dbReference>
<accession>A0A1W1WJ73</accession>
<proteinExistence type="inferred from homology"/>
<gene>
    <name evidence="2" type="ORF">SAMN00768000_2753</name>
</gene>
<dbReference type="STRING" id="28034.BFX07_11435"/>
<dbReference type="InterPro" id="IPR016477">
    <property type="entry name" value="Fructo-/Ketosamine-3-kinase"/>
</dbReference>
<dbReference type="InterPro" id="IPR011009">
    <property type="entry name" value="Kinase-like_dom_sf"/>
</dbReference>
<dbReference type="Proteomes" id="UP000192660">
    <property type="component" value="Unassembled WGS sequence"/>
</dbReference>
<keyword evidence="1" id="KW-0808">Transferase</keyword>